<keyword evidence="3" id="KW-0175">Coiled coil</keyword>
<feature type="region of interest" description="Disordered" evidence="4">
    <location>
        <begin position="576"/>
        <end position="600"/>
    </location>
</feature>
<feature type="region of interest" description="Disordered" evidence="4">
    <location>
        <begin position="366"/>
        <end position="390"/>
    </location>
</feature>
<keyword evidence="7" id="KW-1185">Reference proteome</keyword>
<evidence type="ECO:0000256" key="1">
    <source>
        <dbReference type="ARBA" id="ARBA00022441"/>
    </source>
</evidence>
<dbReference type="PANTHER" id="PTHR46093:SF18">
    <property type="entry name" value="FIBRONECTIN TYPE-III DOMAIN-CONTAINING PROTEIN"/>
    <property type="match status" value="1"/>
</dbReference>
<dbReference type="PANTHER" id="PTHR46093">
    <property type="entry name" value="ACYL-COA-BINDING DOMAIN-CONTAINING PROTEIN 5"/>
    <property type="match status" value="1"/>
</dbReference>
<evidence type="ECO:0000256" key="2">
    <source>
        <dbReference type="ARBA" id="ARBA00022737"/>
    </source>
</evidence>
<evidence type="ECO:0000256" key="4">
    <source>
        <dbReference type="SAM" id="MobiDB-lite"/>
    </source>
</evidence>
<keyword evidence="5" id="KW-0812">Transmembrane</keyword>
<evidence type="ECO:0000313" key="6">
    <source>
        <dbReference type="EMBL" id="GJJ67965.1"/>
    </source>
</evidence>
<proteinExistence type="predicted"/>
<organism evidence="6 7">
    <name type="scientific">Entomortierella parvispora</name>
    <dbReference type="NCBI Taxonomy" id="205924"/>
    <lineage>
        <taxon>Eukaryota</taxon>
        <taxon>Fungi</taxon>
        <taxon>Fungi incertae sedis</taxon>
        <taxon>Mucoromycota</taxon>
        <taxon>Mortierellomycotina</taxon>
        <taxon>Mortierellomycetes</taxon>
        <taxon>Mortierellales</taxon>
        <taxon>Mortierellaceae</taxon>
        <taxon>Entomortierella</taxon>
    </lineage>
</organism>
<dbReference type="EMBL" id="BQFW01000001">
    <property type="protein sequence ID" value="GJJ67965.1"/>
    <property type="molecule type" value="Genomic_DNA"/>
</dbReference>
<feature type="compositionally biased region" description="Polar residues" evidence="4">
    <location>
        <begin position="632"/>
        <end position="669"/>
    </location>
</feature>
<reference evidence="6" key="2">
    <citation type="journal article" date="2022" name="Microbiol. Resour. Announc.">
        <title>Whole-Genome Sequence of Entomortierella parvispora E1425, a Mucoromycotan Fungus Associated with Burkholderiaceae-Related Endosymbiotic Bacteria.</title>
        <authorList>
            <person name="Herlambang A."/>
            <person name="Guo Y."/>
            <person name="Takashima Y."/>
            <person name="Narisawa K."/>
            <person name="Ohta H."/>
            <person name="Nishizawa T."/>
        </authorList>
    </citation>
    <scope>NUCLEOTIDE SEQUENCE</scope>
    <source>
        <strain evidence="6">E1425</strain>
    </source>
</reference>
<evidence type="ECO:0000256" key="5">
    <source>
        <dbReference type="SAM" id="Phobius"/>
    </source>
</evidence>
<protein>
    <recommendedName>
        <fullName evidence="8">Galactose oxidase</fullName>
    </recommendedName>
</protein>
<feature type="compositionally biased region" description="Low complexity" evidence="4">
    <location>
        <begin position="583"/>
        <end position="599"/>
    </location>
</feature>
<feature type="coiled-coil region" evidence="3">
    <location>
        <begin position="443"/>
        <end position="483"/>
    </location>
</feature>
<dbReference type="AlphaFoldDB" id="A0A9P3H0G3"/>
<dbReference type="Pfam" id="PF24681">
    <property type="entry name" value="Kelch_KLHDC2_KLHL20_DRC7"/>
    <property type="match status" value="1"/>
</dbReference>
<evidence type="ECO:0000313" key="7">
    <source>
        <dbReference type="Proteomes" id="UP000827284"/>
    </source>
</evidence>
<keyword evidence="5" id="KW-1133">Transmembrane helix</keyword>
<dbReference type="Gene3D" id="2.120.10.80">
    <property type="entry name" value="Kelch-type beta propeller"/>
    <property type="match status" value="2"/>
</dbReference>
<dbReference type="SUPFAM" id="SSF117281">
    <property type="entry name" value="Kelch motif"/>
    <property type="match status" value="1"/>
</dbReference>
<keyword evidence="5" id="KW-0472">Membrane</keyword>
<keyword evidence="2" id="KW-0677">Repeat</keyword>
<gene>
    <name evidence="6" type="ORF">EMPS_00311</name>
</gene>
<feature type="region of interest" description="Disordered" evidence="4">
    <location>
        <begin position="632"/>
        <end position="709"/>
    </location>
</feature>
<comment type="caution">
    <text evidence="6">The sequence shown here is derived from an EMBL/GenBank/DDBJ whole genome shotgun (WGS) entry which is preliminary data.</text>
</comment>
<keyword evidence="1" id="KW-0880">Kelch repeat</keyword>
<name>A0A9P3H0G3_9FUNG</name>
<sequence>MARDPPAAMTRSPVQMLWRAGFTLFFSTALSILFSGLQHALLTAYAQPLTVPLSVSGAATARTATKMYVQGGNHSGTLIAQLYSLDLAVPWSTNMPAWTQLTNTGPAQELFPAAFSADGMTMITFHSGTTFAYRYSVQSDRWSRSSISVANPGFQGVGAVLDTYDSQVYLTGGYTNRNEVSVYNFAFDTIMDAVTLPPPSVALAARAYYGCVWSKTRKSILYFGGYNETLSPIVNSNVVTEYVPLTGQWQTLATTGTPPPMRSDHCMVISDDGTQIVIYGGTLSSTFAYTNDIYILDLTTMTWRQGVSGLTRAYASCVMAGSQLIVWGGVDQNKNTVPATILIYDAQMNSWINNYIPPQSYVDIAKNSTNTTDPGSGDTNGPLKPPHAASTHAGAIAGGVVGGLAVICAAVLFFVFWKRRSAFGGMARGQGQDNRDRKYPADLSQNDEELQNLRLQVQTQEEELELRRRLYQLQQEQQQQQQQMQLQMQSQHPYSAQPVTTAPPITSGGGGTIAYGYDPFRNGSGSTLHPHPYAQLQHSYPHFDAVKSPAGPIGTTAPASPLLPIYSAQPLSYHRDYQQGGTSSQAHSLASSSSSAVPSQTNAPTIYAAHPYRPPDGSPTPSYALVSATNTIGSMSTSSQPPSRVNSSRHQQQRPSNTQQQGSDLTATTDDAGGSSAQHGIGTGGEVQRVEPRSRSPKNPQLGARERRQ</sequence>
<evidence type="ECO:0000256" key="3">
    <source>
        <dbReference type="SAM" id="Coils"/>
    </source>
</evidence>
<reference evidence="6" key="1">
    <citation type="submission" date="2021-11" db="EMBL/GenBank/DDBJ databases">
        <authorList>
            <person name="Herlambang A."/>
            <person name="Guo Y."/>
            <person name="Takashima Y."/>
            <person name="Nishizawa T."/>
        </authorList>
    </citation>
    <scope>NUCLEOTIDE SEQUENCE</scope>
    <source>
        <strain evidence="6">E1425</strain>
    </source>
</reference>
<feature type="compositionally biased region" description="Polar residues" evidence="4">
    <location>
        <begin position="366"/>
        <end position="379"/>
    </location>
</feature>
<evidence type="ECO:0008006" key="8">
    <source>
        <dbReference type="Google" id="ProtNLM"/>
    </source>
</evidence>
<feature type="transmembrane region" description="Helical" evidence="5">
    <location>
        <begin position="393"/>
        <end position="417"/>
    </location>
</feature>
<dbReference type="InterPro" id="IPR015915">
    <property type="entry name" value="Kelch-typ_b-propeller"/>
</dbReference>
<dbReference type="OrthoDB" id="10251809at2759"/>
<dbReference type="Proteomes" id="UP000827284">
    <property type="component" value="Unassembled WGS sequence"/>
</dbReference>
<accession>A0A9P3H0G3</accession>
<feature type="region of interest" description="Disordered" evidence="4">
    <location>
        <begin position="606"/>
        <end position="625"/>
    </location>
</feature>